<gene>
    <name evidence="8" type="ORF">QVD17_28990</name>
</gene>
<dbReference type="PROSITE" id="PS00086">
    <property type="entry name" value="CYTOCHROME_P450"/>
    <property type="match status" value="1"/>
</dbReference>
<comment type="caution">
    <text evidence="8">The sequence shown here is derived from an EMBL/GenBank/DDBJ whole genome shotgun (WGS) entry which is preliminary data.</text>
</comment>
<organism evidence="8 9">
    <name type="scientific">Tagetes erecta</name>
    <name type="common">African marigold</name>
    <dbReference type="NCBI Taxonomy" id="13708"/>
    <lineage>
        <taxon>Eukaryota</taxon>
        <taxon>Viridiplantae</taxon>
        <taxon>Streptophyta</taxon>
        <taxon>Embryophyta</taxon>
        <taxon>Tracheophyta</taxon>
        <taxon>Spermatophyta</taxon>
        <taxon>Magnoliopsida</taxon>
        <taxon>eudicotyledons</taxon>
        <taxon>Gunneridae</taxon>
        <taxon>Pentapetalae</taxon>
        <taxon>asterids</taxon>
        <taxon>campanulids</taxon>
        <taxon>Asterales</taxon>
        <taxon>Asteraceae</taxon>
        <taxon>Asteroideae</taxon>
        <taxon>Heliantheae alliance</taxon>
        <taxon>Tageteae</taxon>
        <taxon>Tagetes</taxon>
    </lineage>
</organism>
<dbReference type="InterPro" id="IPR017972">
    <property type="entry name" value="Cyt_P450_CS"/>
</dbReference>
<comment type="similarity">
    <text evidence="2 7">Belongs to the cytochrome P450 family.</text>
</comment>
<evidence type="ECO:0000256" key="5">
    <source>
        <dbReference type="ARBA" id="ARBA00023004"/>
    </source>
</evidence>
<dbReference type="InterPro" id="IPR036396">
    <property type="entry name" value="Cyt_P450_sf"/>
</dbReference>
<evidence type="ECO:0000313" key="8">
    <source>
        <dbReference type="EMBL" id="KAK1419711.1"/>
    </source>
</evidence>
<keyword evidence="7" id="KW-0503">Monooxygenase</keyword>
<evidence type="ECO:0008006" key="10">
    <source>
        <dbReference type="Google" id="ProtNLM"/>
    </source>
</evidence>
<dbReference type="Pfam" id="PF00067">
    <property type="entry name" value="p450"/>
    <property type="match status" value="1"/>
</dbReference>
<dbReference type="Proteomes" id="UP001229421">
    <property type="component" value="Unassembled WGS sequence"/>
</dbReference>
<dbReference type="GO" id="GO:0016705">
    <property type="term" value="F:oxidoreductase activity, acting on paired donors, with incorporation or reduction of molecular oxygen"/>
    <property type="evidence" value="ECO:0007669"/>
    <property type="project" value="InterPro"/>
</dbReference>
<keyword evidence="5 6" id="KW-0408">Iron</keyword>
<evidence type="ECO:0000256" key="2">
    <source>
        <dbReference type="ARBA" id="ARBA00010617"/>
    </source>
</evidence>
<name>A0AAD8KEN1_TARER</name>
<accession>A0AAD8KEN1</accession>
<protein>
    <recommendedName>
        <fullName evidence="10">Cytochrome P450</fullName>
    </recommendedName>
</protein>
<dbReference type="EMBL" id="JAUHHV010000007">
    <property type="protein sequence ID" value="KAK1419711.1"/>
    <property type="molecule type" value="Genomic_DNA"/>
</dbReference>
<dbReference type="GO" id="GO:0005506">
    <property type="term" value="F:iron ion binding"/>
    <property type="evidence" value="ECO:0007669"/>
    <property type="project" value="InterPro"/>
</dbReference>
<dbReference type="GO" id="GO:0020037">
    <property type="term" value="F:heme binding"/>
    <property type="evidence" value="ECO:0007669"/>
    <property type="project" value="InterPro"/>
</dbReference>
<dbReference type="Gene3D" id="1.10.630.10">
    <property type="entry name" value="Cytochrome P450"/>
    <property type="match status" value="1"/>
</dbReference>
<evidence type="ECO:0000256" key="3">
    <source>
        <dbReference type="ARBA" id="ARBA00022723"/>
    </source>
</evidence>
<dbReference type="SUPFAM" id="SSF48264">
    <property type="entry name" value="Cytochrome P450"/>
    <property type="match status" value="1"/>
</dbReference>
<dbReference type="PANTHER" id="PTHR24296">
    <property type="entry name" value="CYTOCHROME P450"/>
    <property type="match status" value="1"/>
</dbReference>
<feature type="binding site" description="axial binding residue" evidence="6">
    <location>
        <position position="171"/>
    </location>
    <ligand>
        <name>heme</name>
        <dbReference type="ChEBI" id="CHEBI:30413"/>
    </ligand>
    <ligandPart>
        <name>Fe</name>
        <dbReference type="ChEBI" id="CHEBI:18248"/>
    </ligandPart>
</feature>
<dbReference type="GO" id="GO:0004497">
    <property type="term" value="F:monooxygenase activity"/>
    <property type="evidence" value="ECO:0007669"/>
    <property type="project" value="UniProtKB-KW"/>
</dbReference>
<evidence type="ECO:0000256" key="4">
    <source>
        <dbReference type="ARBA" id="ARBA00023002"/>
    </source>
</evidence>
<keyword evidence="6 7" id="KW-0349">Heme</keyword>
<dbReference type="AlphaFoldDB" id="A0AAD8KEN1"/>
<evidence type="ECO:0000256" key="6">
    <source>
        <dbReference type="PIRSR" id="PIRSR602401-1"/>
    </source>
</evidence>
<proteinExistence type="inferred from homology"/>
<evidence type="ECO:0000313" key="9">
    <source>
        <dbReference type="Proteomes" id="UP001229421"/>
    </source>
</evidence>
<reference evidence="8" key="1">
    <citation type="journal article" date="2023" name="bioRxiv">
        <title>Improved chromosome-level genome assembly for marigold (Tagetes erecta).</title>
        <authorList>
            <person name="Jiang F."/>
            <person name="Yuan L."/>
            <person name="Wang S."/>
            <person name="Wang H."/>
            <person name="Xu D."/>
            <person name="Wang A."/>
            <person name="Fan W."/>
        </authorList>
    </citation>
    <scope>NUCLEOTIDE SEQUENCE</scope>
    <source>
        <strain evidence="8">WSJ</strain>
        <tissue evidence="8">Leaf</tissue>
    </source>
</reference>
<sequence>MRKFKDHGVSFKDTSKFLRDTLLSLMVAGKDSTSSILSWFFYILAQNPTVEDKILNEIRTHLDVKLGKRWETKELGDMVYLHGALNECLRLFPPLPFNHKTPLEPDILPSGHHVDQTTKIIISLFSMGRMKSIWGEDCMEFKPERWVSNGGRIKHEPSYKLPAFNSGPRTCVGKDMSLSHLKIVAIMIICHYHIEPVEGHLVLPADSMVLQMKYGLKVRVNKRSTIN</sequence>
<keyword evidence="4 7" id="KW-0560">Oxidoreductase</keyword>
<evidence type="ECO:0000256" key="7">
    <source>
        <dbReference type="RuleBase" id="RU000461"/>
    </source>
</evidence>
<keyword evidence="3 6" id="KW-0479">Metal-binding</keyword>
<dbReference type="GO" id="GO:0006629">
    <property type="term" value="P:lipid metabolic process"/>
    <property type="evidence" value="ECO:0007669"/>
    <property type="project" value="UniProtKB-ARBA"/>
</dbReference>
<evidence type="ECO:0000256" key="1">
    <source>
        <dbReference type="ARBA" id="ARBA00001971"/>
    </source>
</evidence>
<comment type="cofactor">
    <cofactor evidence="1 6">
        <name>heme</name>
        <dbReference type="ChEBI" id="CHEBI:30413"/>
    </cofactor>
</comment>
<dbReference type="InterPro" id="IPR001128">
    <property type="entry name" value="Cyt_P450"/>
</dbReference>
<keyword evidence="9" id="KW-1185">Reference proteome</keyword>
<dbReference type="PRINTS" id="PR00385">
    <property type="entry name" value="P450"/>
</dbReference>
<dbReference type="PRINTS" id="PR00463">
    <property type="entry name" value="EP450I"/>
</dbReference>
<dbReference type="InterPro" id="IPR002401">
    <property type="entry name" value="Cyt_P450_E_grp-I"/>
</dbReference>